<comment type="caution">
    <text evidence="1">The sequence shown here is derived from an EMBL/GenBank/DDBJ whole genome shotgun (WGS) entry which is preliminary data.</text>
</comment>
<dbReference type="EMBL" id="PEDL01000024">
    <property type="protein sequence ID" value="PHV69577.1"/>
    <property type="molecule type" value="Genomic_DNA"/>
</dbReference>
<name>A0AC61DAG2_9FIRM</name>
<dbReference type="Proteomes" id="UP000224460">
    <property type="component" value="Unassembled WGS sequence"/>
</dbReference>
<organism evidence="1 2">
    <name type="scientific">Sporanaerobium hydrogeniformans</name>
    <dbReference type="NCBI Taxonomy" id="3072179"/>
    <lineage>
        <taxon>Bacteria</taxon>
        <taxon>Bacillati</taxon>
        <taxon>Bacillota</taxon>
        <taxon>Clostridia</taxon>
        <taxon>Lachnospirales</taxon>
        <taxon>Lachnospiraceae</taxon>
        <taxon>Sporanaerobium</taxon>
    </lineage>
</organism>
<accession>A0AC61DAG2</accession>
<sequence>MKVGIFDSGVGGITVLKKAVEKLPGVDYIYYSDNLHVPYGTKLKEEVAGYVNEVMEFLLSKGVEVVVIACNTATSIAAHNLREKYNIPIIGMEPAVKLAVDSLNKGKILVTATSLTLKEEKYKQLISRVDQEGRVESLPLAHLVTYAEQGIFEDQIVVDYLKEMLAPYDWIQFSGIVLGCTHFVYYKDIFKKILPSYVKVFDGNEGTIQHLKEVISEKEIIDHSKKGQVTFYYSGKEAPNILESYMKKIK</sequence>
<protein>
    <submittedName>
        <fullName evidence="1">Glutamate racemase</fullName>
    </submittedName>
</protein>
<gene>
    <name evidence="1" type="primary">murI</name>
    <name evidence="1" type="ORF">CS063_15140</name>
</gene>
<proteinExistence type="predicted"/>
<evidence type="ECO:0000313" key="2">
    <source>
        <dbReference type="Proteomes" id="UP000224460"/>
    </source>
</evidence>
<keyword evidence="2" id="KW-1185">Reference proteome</keyword>
<reference evidence="1" key="1">
    <citation type="submission" date="2017-10" db="EMBL/GenBank/DDBJ databases">
        <title>Genome sequence of cellulolytic Lachnospiraceae bacterium XHS1971 isolated from hotspring sediment.</title>
        <authorList>
            <person name="Vasudevan G."/>
            <person name="Joshi A.J."/>
            <person name="Hivarkar S."/>
            <person name="Lanjekar V.B."/>
            <person name="Dhakephalkar P.K."/>
            <person name="Dagar S."/>
        </authorList>
    </citation>
    <scope>NUCLEOTIDE SEQUENCE</scope>
    <source>
        <strain evidence="1">XHS1971</strain>
    </source>
</reference>
<evidence type="ECO:0000313" key="1">
    <source>
        <dbReference type="EMBL" id="PHV69577.1"/>
    </source>
</evidence>